<dbReference type="EMBL" id="JBEFKJ010000017">
    <property type="protein sequence ID" value="KAL2041338.1"/>
    <property type="molecule type" value="Genomic_DNA"/>
</dbReference>
<feature type="domain" description="Helicase ATP-binding" evidence="15">
    <location>
        <begin position="305"/>
        <end position="473"/>
    </location>
</feature>
<keyword evidence="6" id="KW-0227">DNA damage</keyword>
<feature type="compositionally biased region" description="Polar residues" evidence="14">
    <location>
        <begin position="54"/>
        <end position="63"/>
    </location>
</feature>
<evidence type="ECO:0000256" key="7">
    <source>
        <dbReference type="ARBA" id="ARBA00022801"/>
    </source>
</evidence>
<dbReference type="InterPro" id="IPR044749">
    <property type="entry name" value="FANCM_DEXDc"/>
</dbReference>
<comment type="similarity">
    <text evidence="3 13">Belongs to the DEAD box helicase family. DEAH subfamily. FANCM sub-subfamily.</text>
</comment>
<evidence type="ECO:0000256" key="5">
    <source>
        <dbReference type="ARBA" id="ARBA00022741"/>
    </source>
</evidence>
<feature type="region of interest" description="Disordered" evidence="14">
    <location>
        <begin position="833"/>
        <end position="904"/>
    </location>
</feature>
<feature type="compositionally biased region" description="Acidic residues" evidence="14">
    <location>
        <begin position="1068"/>
        <end position="1077"/>
    </location>
</feature>
<keyword evidence="9" id="KW-0067">ATP-binding</keyword>
<dbReference type="Proteomes" id="UP001590950">
    <property type="component" value="Unassembled WGS sequence"/>
</dbReference>
<feature type="domain" description="Helicase C-terminal" evidence="16">
    <location>
        <begin position="650"/>
        <end position="818"/>
    </location>
</feature>
<keyword evidence="10" id="KW-0234">DNA repair</keyword>
<evidence type="ECO:0000256" key="2">
    <source>
        <dbReference type="ARBA" id="ARBA00004123"/>
    </source>
</evidence>
<dbReference type="SUPFAM" id="SSF52540">
    <property type="entry name" value="P-loop containing nucleoside triphosphate hydrolases"/>
    <property type="match status" value="1"/>
</dbReference>
<comment type="subcellular location">
    <subcellularLocation>
        <location evidence="2 13">Nucleus</location>
    </subcellularLocation>
</comment>
<dbReference type="CDD" id="cd18033">
    <property type="entry name" value="DEXDc_FANCM"/>
    <property type="match status" value="1"/>
</dbReference>
<evidence type="ECO:0000256" key="10">
    <source>
        <dbReference type="ARBA" id="ARBA00023204"/>
    </source>
</evidence>
<feature type="compositionally biased region" description="Low complexity" evidence="14">
    <location>
        <begin position="64"/>
        <end position="73"/>
    </location>
</feature>
<evidence type="ECO:0000256" key="11">
    <source>
        <dbReference type="ARBA" id="ARBA00023242"/>
    </source>
</evidence>
<dbReference type="InterPro" id="IPR011545">
    <property type="entry name" value="DEAD/DEAH_box_helicase_dom"/>
</dbReference>
<protein>
    <recommendedName>
        <fullName evidence="13">ATP-dependent DNA helicase</fullName>
        <ecNumber evidence="13">3.6.4.12</ecNumber>
    </recommendedName>
</protein>
<feature type="compositionally biased region" description="Basic and acidic residues" evidence="14">
    <location>
        <begin position="992"/>
        <end position="1007"/>
    </location>
</feature>
<dbReference type="Gene3D" id="3.40.50.300">
    <property type="entry name" value="P-loop containing nucleotide triphosphate hydrolases"/>
    <property type="match status" value="2"/>
</dbReference>
<keyword evidence="8" id="KW-0347">Helicase</keyword>
<dbReference type="CDD" id="cd12091">
    <property type="entry name" value="FANCM_ID"/>
    <property type="match status" value="1"/>
</dbReference>
<comment type="function">
    <text evidence="1 13">ATP-dependent DNA helicase involved in DNA damage repair by homologous recombination and in genome maintenance. Capable of unwinding D-loops. Plays a role in limiting crossover recombinants during mitotic DNA double-strand break (DSB) repair. Component of a FANCM-MHF complex which promotes gene conversion at blocked replication forks, probably by reversal of the stalled fork.</text>
</comment>
<feature type="compositionally biased region" description="Basic and acidic residues" evidence="14">
    <location>
        <begin position="1038"/>
        <end position="1050"/>
    </location>
</feature>
<dbReference type="InterPro" id="IPR001650">
    <property type="entry name" value="Helicase_C-like"/>
</dbReference>
<comment type="catalytic activity">
    <reaction evidence="12 13">
        <text>ATP + H2O = ADP + phosphate + H(+)</text>
        <dbReference type="Rhea" id="RHEA:13065"/>
        <dbReference type="ChEBI" id="CHEBI:15377"/>
        <dbReference type="ChEBI" id="CHEBI:15378"/>
        <dbReference type="ChEBI" id="CHEBI:30616"/>
        <dbReference type="ChEBI" id="CHEBI:43474"/>
        <dbReference type="ChEBI" id="CHEBI:456216"/>
        <dbReference type="EC" id="3.6.4.12"/>
    </reaction>
</comment>
<dbReference type="EC" id="3.6.4.12" evidence="13"/>
<dbReference type="SMART" id="SM00487">
    <property type="entry name" value="DEXDc"/>
    <property type="match status" value="1"/>
</dbReference>
<dbReference type="Pfam" id="PF00271">
    <property type="entry name" value="Helicase_C"/>
    <property type="match status" value="1"/>
</dbReference>
<feature type="compositionally biased region" description="Basic residues" evidence="14">
    <location>
        <begin position="851"/>
        <end position="862"/>
    </location>
</feature>
<sequence length="1158" mass="130608">MVPEHYGSSNEDELVAMIPQQQAFIDRPAKRRKLSPPKLDVDHEPSTDKEGRSFDSSGTFAQNGQDGQDGQDQILEMVEEAEKAKPKSKYKIHIPKNSEIPTDAFFTQPPRRSSSPYRIDSFHWQKTRRRSPSPLPQRKASQQQTLFNPHVSTTSVYAKPQDHNIENEVANGTVRTQHQPENDFGLDESYETLLADLPSDAFSSPHGSINGATEDTSFMSSQQHYGIQAMQPQRLAAPLANLRQTTLFGTQAPEINSQTQMTRKRNWPLANREEPGTHHKLDRDALKTWVYPTNLGTIRDYQYSIVARGLYHNMLVALPTGLGKTFIAATIMLNWFRWTTDAQIVFVAPTKPLVSQQVKACFEIAGIPRSATTMLTGGTSPGLRAEEWQSKRVFFMTPQTIVNDLKTGICDPKRVVLLVVDEAHRATGGYAYVEVVKFLRRFNTSFRVLALTATPGASVESVQEVIDGLGIARVEIRTEESLDIRQYVHSRKIETILFDNSEEMTMVMELFARALQPVLDKLNGMNAYWARDPMTLTPYGCNQARQRWMGSDAGRKAAMSIKGMVNTIFSLLASLSHGIELLKFHGIGPFYHKALAFRNEIHNNGKKGGKYATQINESEPFRTMMSRVQIWINNSEFVGHPKLEYLQSVIMNHFLDAGDGRGASDPSSTRVMVFAHYRDSAEEIARVLRRNEPMIRPHVFVGQANSKGSDGMDQKKQLETIKQFQKGIYNTLVATSIGEEGLDIGEVDLIICYDASASPIRMLQRMGRTGRKRAGNIVVTLMKGKEENNFIKAKDNYEKMQMEIASGARFNFHEEESRRIVPKDIQPVVDKRIIDIPPENTQSELPEPTKRGRPPKRPPKKFRMPDGVRTGFVKASRLAGDDSDDEQRLRNPPKQKRQWLRLPSPAHLPSLEEVLLTPSQERDFERKYLDIQGDTSQTVEIPRNDTFPSLQRSLRPTKNIKHGYIARRTVNMLAAMHSIPLDVDERYGTLLTSKDRERGEEQAEKRARFFRSRTQHQIASQLSLDNGLPAPHGLEPAMHPKDTPQKDRTPVDMSSDEAGTDRNISDSIDNDMMEDVDAASSKSSPPPSVSPLRAFCQRQNRSSDTDLDSEEDLPDFGTLVQKVGHTKLVASPHRPSGQNHSRQRKGARRVVEDDSDDE</sequence>
<comment type="caution">
    <text evidence="17">The sequence shown here is derived from an EMBL/GenBank/DDBJ whole genome shotgun (WGS) entry which is preliminary data.</text>
</comment>
<dbReference type="Pfam" id="PF00270">
    <property type="entry name" value="DEAD"/>
    <property type="match status" value="1"/>
</dbReference>
<feature type="compositionally biased region" description="Basic and acidic residues" evidence="14">
    <location>
        <begin position="39"/>
        <end position="53"/>
    </location>
</feature>
<dbReference type="InterPro" id="IPR027417">
    <property type="entry name" value="P-loop_NTPase"/>
</dbReference>
<feature type="compositionally biased region" description="Polar residues" evidence="14">
    <location>
        <begin position="1015"/>
        <end position="1024"/>
    </location>
</feature>
<evidence type="ECO:0000256" key="13">
    <source>
        <dbReference type="RuleBase" id="RU367027"/>
    </source>
</evidence>
<dbReference type="PANTHER" id="PTHR14025">
    <property type="entry name" value="FANCONI ANEMIA GROUP M FANCM FAMILY MEMBER"/>
    <property type="match status" value="1"/>
</dbReference>
<evidence type="ECO:0000313" key="17">
    <source>
        <dbReference type="EMBL" id="KAL2041338.1"/>
    </source>
</evidence>
<feature type="compositionally biased region" description="Acidic residues" evidence="14">
    <location>
        <begin position="1105"/>
        <end position="1114"/>
    </location>
</feature>
<dbReference type="PROSITE" id="PS51192">
    <property type="entry name" value="HELICASE_ATP_BIND_1"/>
    <property type="match status" value="1"/>
</dbReference>
<keyword evidence="18" id="KW-1185">Reference proteome</keyword>
<name>A0ABR4A6M1_9LECA</name>
<reference evidence="17 18" key="1">
    <citation type="submission" date="2024-09" db="EMBL/GenBank/DDBJ databases">
        <title>Rethinking Asexuality: The Enigmatic Case of Functional Sexual Genes in Lepraria (Stereocaulaceae).</title>
        <authorList>
            <person name="Doellman M."/>
            <person name="Sun Y."/>
            <person name="Barcenas-Pena A."/>
            <person name="Lumbsch H.T."/>
            <person name="Grewe F."/>
        </authorList>
    </citation>
    <scope>NUCLEOTIDE SEQUENCE [LARGE SCALE GENOMIC DNA]</scope>
    <source>
        <strain evidence="17 18">Mercado 3170</strain>
    </source>
</reference>
<evidence type="ECO:0000256" key="1">
    <source>
        <dbReference type="ARBA" id="ARBA00003813"/>
    </source>
</evidence>
<dbReference type="InterPro" id="IPR039686">
    <property type="entry name" value="FANCM/Mph1-like_ID"/>
</dbReference>
<evidence type="ECO:0000313" key="18">
    <source>
        <dbReference type="Proteomes" id="UP001590950"/>
    </source>
</evidence>
<evidence type="ECO:0000256" key="14">
    <source>
        <dbReference type="SAM" id="MobiDB-lite"/>
    </source>
</evidence>
<evidence type="ECO:0000256" key="9">
    <source>
        <dbReference type="ARBA" id="ARBA00022840"/>
    </source>
</evidence>
<comment type="subunit">
    <text evidence="4 13">Interacts with the MHF histone-fold complex to form the FANCM-MHF complex.</text>
</comment>
<dbReference type="InterPro" id="IPR014001">
    <property type="entry name" value="Helicase_ATP-bd"/>
</dbReference>
<evidence type="ECO:0000256" key="6">
    <source>
        <dbReference type="ARBA" id="ARBA00022763"/>
    </source>
</evidence>
<proteinExistence type="inferred from homology"/>
<evidence type="ECO:0000259" key="16">
    <source>
        <dbReference type="PROSITE" id="PS51194"/>
    </source>
</evidence>
<evidence type="ECO:0000256" key="3">
    <source>
        <dbReference type="ARBA" id="ARBA00009889"/>
    </source>
</evidence>
<evidence type="ECO:0000256" key="4">
    <source>
        <dbReference type="ARBA" id="ARBA00011390"/>
    </source>
</evidence>
<dbReference type="PROSITE" id="PS51194">
    <property type="entry name" value="HELICASE_CTER"/>
    <property type="match status" value="1"/>
</dbReference>
<feature type="compositionally biased region" description="Polar residues" evidence="14">
    <location>
        <begin position="139"/>
        <end position="150"/>
    </location>
</feature>
<evidence type="ECO:0000256" key="8">
    <source>
        <dbReference type="ARBA" id="ARBA00022806"/>
    </source>
</evidence>
<dbReference type="CDD" id="cd18801">
    <property type="entry name" value="SF2_C_FANCM_Hef"/>
    <property type="match status" value="1"/>
</dbReference>
<feature type="region of interest" description="Disordered" evidence="14">
    <location>
        <begin position="1"/>
        <end position="150"/>
    </location>
</feature>
<feature type="region of interest" description="Disordered" evidence="14">
    <location>
        <begin position="992"/>
        <end position="1158"/>
    </location>
</feature>
<keyword evidence="11" id="KW-0539">Nucleus</keyword>
<accession>A0ABR4A6M1</accession>
<organism evidence="17 18">
    <name type="scientific">Stereocaulon virgatum</name>
    <dbReference type="NCBI Taxonomy" id="373712"/>
    <lineage>
        <taxon>Eukaryota</taxon>
        <taxon>Fungi</taxon>
        <taxon>Dikarya</taxon>
        <taxon>Ascomycota</taxon>
        <taxon>Pezizomycotina</taxon>
        <taxon>Lecanoromycetes</taxon>
        <taxon>OSLEUM clade</taxon>
        <taxon>Lecanoromycetidae</taxon>
        <taxon>Lecanorales</taxon>
        <taxon>Lecanorineae</taxon>
        <taxon>Stereocaulaceae</taxon>
        <taxon>Stereocaulon</taxon>
    </lineage>
</organism>
<dbReference type="SMART" id="SM00490">
    <property type="entry name" value="HELICc"/>
    <property type="match status" value="1"/>
</dbReference>
<keyword evidence="5" id="KW-0547">Nucleotide-binding</keyword>
<gene>
    <name evidence="17" type="ORF">N7G274_005720</name>
</gene>
<dbReference type="PANTHER" id="PTHR14025:SF20">
    <property type="entry name" value="FANCONI ANEMIA GROUP M PROTEIN"/>
    <property type="match status" value="1"/>
</dbReference>
<keyword evidence="7" id="KW-0378">Hydrolase</keyword>
<evidence type="ECO:0000259" key="15">
    <source>
        <dbReference type="PROSITE" id="PS51192"/>
    </source>
</evidence>
<evidence type="ECO:0000256" key="12">
    <source>
        <dbReference type="ARBA" id="ARBA00047995"/>
    </source>
</evidence>